<evidence type="ECO:0000313" key="3">
    <source>
        <dbReference type="Proteomes" id="UP000626982"/>
    </source>
</evidence>
<comment type="caution">
    <text evidence="2">The sequence shown here is derived from an EMBL/GenBank/DDBJ whole genome shotgun (WGS) entry which is preliminary data.</text>
</comment>
<sequence length="388" mass="41078">MTPVEPAATRTPRRGRLAPRAAIAAACAVAAALALSACTGLPHLPLPDAQGPAPAVTPPPAVVPLPEADPEAIALADRMFLTEEGRTLFLSTLPELADAERIEEACAGAGDTDADGVFTGGCFVGSQHRVDDRIHIFRPGDERLAESMVTVAAHELLHAAYARLSPMERATVDPLLAEATAGVPADDPVHEQIAWSTDGDDAKLATERFSYLGSQIHPPGGFAAELERLYARWFTDRAALVDTHHRASSVVQDSIAAADAAFSTAAAQESQNAQARAQLDADRRAYDSALAAYSADLAQFEATPVEERGRWEVTLRPVGAEPVTMSWEASLTYRHDELEGFRADLAARDAALTQAEASAAALRADAEQQRADAIALVRAANPNAEIED</sequence>
<name>A0ABQ2KKH0_9MICO</name>
<dbReference type="Proteomes" id="UP000626982">
    <property type="component" value="Unassembled WGS sequence"/>
</dbReference>
<feature type="signal peptide" evidence="1">
    <location>
        <begin position="1"/>
        <end position="36"/>
    </location>
</feature>
<keyword evidence="1" id="KW-0732">Signal</keyword>
<dbReference type="EMBL" id="BMLM01000001">
    <property type="protein sequence ID" value="GGN84833.1"/>
    <property type="molecule type" value="Genomic_DNA"/>
</dbReference>
<organism evidence="2 3">
    <name type="scientific">Agrococcus terreus</name>
    <dbReference type="NCBI Taxonomy" id="574649"/>
    <lineage>
        <taxon>Bacteria</taxon>
        <taxon>Bacillati</taxon>
        <taxon>Actinomycetota</taxon>
        <taxon>Actinomycetes</taxon>
        <taxon>Micrococcales</taxon>
        <taxon>Microbacteriaceae</taxon>
        <taxon>Agrococcus</taxon>
    </lineage>
</organism>
<reference evidence="3" key="1">
    <citation type="journal article" date="2019" name="Int. J. Syst. Evol. Microbiol.">
        <title>The Global Catalogue of Microorganisms (GCM) 10K type strain sequencing project: providing services to taxonomists for standard genome sequencing and annotation.</title>
        <authorList>
            <consortium name="The Broad Institute Genomics Platform"/>
            <consortium name="The Broad Institute Genome Sequencing Center for Infectious Disease"/>
            <person name="Wu L."/>
            <person name="Ma J."/>
        </authorList>
    </citation>
    <scope>NUCLEOTIDE SEQUENCE [LARGE SCALE GENOMIC DNA]</scope>
    <source>
        <strain evidence="3">CGMCC 1.6960</strain>
    </source>
</reference>
<feature type="chain" id="PRO_5046223713" description="Lipoprotein" evidence="1">
    <location>
        <begin position="37"/>
        <end position="388"/>
    </location>
</feature>
<gene>
    <name evidence="2" type="ORF">GCM10010968_17090</name>
</gene>
<proteinExistence type="predicted"/>
<protein>
    <recommendedName>
        <fullName evidence="4">Lipoprotein</fullName>
    </recommendedName>
</protein>
<evidence type="ECO:0000313" key="2">
    <source>
        <dbReference type="EMBL" id="GGN84833.1"/>
    </source>
</evidence>
<keyword evidence="3" id="KW-1185">Reference proteome</keyword>
<evidence type="ECO:0008006" key="4">
    <source>
        <dbReference type="Google" id="ProtNLM"/>
    </source>
</evidence>
<accession>A0ABQ2KKH0</accession>
<evidence type="ECO:0000256" key="1">
    <source>
        <dbReference type="SAM" id="SignalP"/>
    </source>
</evidence>
<dbReference type="RefSeq" id="WP_188717745.1">
    <property type="nucleotide sequence ID" value="NZ_BAABBD010000002.1"/>
</dbReference>